<name>A0A5K7XZ56_9VIRU</name>
<protein>
    <submittedName>
        <fullName evidence="1">Uncharacterized protein</fullName>
    </submittedName>
</protein>
<sequence>MEREIFTNIPREGFRVYGYLIEPFWNFKELKKYPEYSALNYYLTDPKELSAALTHGVEYSPKVIIGVIETFYKHLLKFPKIRPKIYYIDCSILPPTENNIKNGINKDTRALVANVQIHYPQLYGSSKIEVESNHVVIGYFKNEKIAKKIAKKYFIGKETQSLPVGNVVFC</sequence>
<accession>A0A5K7XZ56</accession>
<organism evidence="1">
    <name type="scientific">Abalone asfa-like virus</name>
    <dbReference type="NCBI Taxonomy" id="2839893"/>
    <lineage>
        <taxon>Viruses</taxon>
        <taxon>Varidnaviria</taxon>
        <taxon>Bamfordvirae</taxon>
        <taxon>Nucleocytoviricota</taxon>
        <taxon>Pokkesviricetes</taxon>
        <taxon>Asfuvirales</taxon>
        <taxon>Asfarviridae</taxon>
    </lineage>
</organism>
<proteinExistence type="predicted"/>
<evidence type="ECO:0000313" key="1">
    <source>
        <dbReference type="EMBL" id="BBO53970.1"/>
    </source>
</evidence>
<dbReference type="EMBL" id="LC506465">
    <property type="protein sequence ID" value="BBO53970.1"/>
    <property type="molecule type" value="Genomic_DNA"/>
</dbReference>
<reference evidence="1" key="1">
    <citation type="journal article" date="2020" name="Sci. Rep.">
        <title>A novel Asfarvirus-like virus identified as a potential cause of mass mortality of abalone.</title>
        <authorList>
            <person name="Matsuyama T."/>
            <person name="Takano T."/>
            <person name="Nishiki I."/>
            <person name="Fujiwara A."/>
            <person name="Kiryu I."/>
            <person name="Inada M."/>
            <person name="Sakai T."/>
            <person name="Terashima S."/>
            <person name="Matsuura Y."/>
            <person name="Isowa K."/>
            <person name="Nakayasu C."/>
        </authorList>
    </citation>
    <scope>NUCLEOTIDE SEQUENCE</scope>
</reference>